<feature type="transmembrane region" description="Helical" evidence="1">
    <location>
        <begin position="99"/>
        <end position="118"/>
    </location>
</feature>
<feature type="signal peptide" evidence="2">
    <location>
        <begin position="1"/>
        <end position="20"/>
    </location>
</feature>
<accession>A0A2S0UKF3</accession>
<sequence>MDLKHRLISAFLLAALVASAFGRAELGADTEASVLWSPAFRAAFLPALALGWLAAPWFGRAGAMGWAVAGALVLGITLGTGGVLALLPGMGLLPDLPRQPLSLAALAFAAGAVQVLGLRRQSRK</sequence>
<dbReference type="Proteomes" id="UP000244496">
    <property type="component" value="Chromosome"/>
</dbReference>
<keyword evidence="1" id="KW-0812">Transmembrane</keyword>
<keyword evidence="4" id="KW-1185">Reference proteome</keyword>
<dbReference type="EMBL" id="CP028918">
    <property type="protein sequence ID" value="AWB48304.1"/>
    <property type="molecule type" value="Genomic_DNA"/>
</dbReference>
<dbReference type="AlphaFoldDB" id="A0A2S0UKF3"/>
<feature type="chain" id="PRO_5015564732" evidence="2">
    <location>
        <begin position="21"/>
        <end position="124"/>
    </location>
</feature>
<name>A0A2S0UKF3_9RHOB</name>
<reference evidence="3 4" key="1">
    <citation type="submission" date="2018-04" db="EMBL/GenBank/DDBJ databases">
        <title>Genome sequencing of Gemmobacter.</title>
        <authorList>
            <person name="Yi H."/>
            <person name="Baek M.-G."/>
        </authorList>
    </citation>
    <scope>NUCLEOTIDE SEQUENCE [LARGE SCALE GENOMIC DNA]</scope>
    <source>
        <strain evidence="3 4">HYN0069</strain>
    </source>
</reference>
<evidence type="ECO:0000256" key="1">
    <source>
        <dbReference type="SAM" id="Phobius"/>
    </source>
</evidence>
<keyword evidence="2" id="KW-0732">Signal</keyword>
<proteinExistence type="predicted"/>
<evidence type="ECO:0000313" key="4">
    <source>
        <dbReference type="Proteomes" id="UP000244496"/>
    </source>
</evidence>
<organism evidence="3 4">
    <name type="scientific">Paragemmobacter aquarius</name>
    <dbReference type="NCBI Taxonomy" id="2169400"/>
    <lineage>
        <taxon>Bacteria</taxon>
        <taxon>Pseudomonadati</taxon>
        <taxon>Pseudomonadota</taxon>
        <taxon>Alphaproteobacteria</taxon>
        <taxon>Rhodobacterales</taxon>
        <taxon>Paracoccaceae</taxon>
        <taxon>Paragemmobacter</taxon>
    </lineage>
</organism>
<protein>
    <submittedName>
        <fullName evidence="3">Uncharacterized protein</fullName>
    </submittedName>
</protein>
<keyword evidence="1" id="KW-1133">Transmembrane helix</keyword>
<feature type="transmembrane region" description="Helical" evidence="1">
    <location>
        <begin position="38"/>
        <end position="59"/>
    </location>
</feature>
<feature type="transmembrane region" description="Helical" evidence="1">
    <location>
        <begin position="66"/>
        <end position="87"/>
    </location>
</feature>
<evidence type="ECO:0000313" key="3">
    <source>
        <dbReference type="EMBL" id="AWB48304.1"/>
    </source>
</evidence>
<evidence type="ECO:0000256" key="2">
    <source>
        <dbReference type="SAM" id="SignalP"/>
    </source>
</evidence>
<gene>
    <name evidence="3" type="ORF">HYN69_07065</name>
</gene>
<keyword evidence="1" id="KW-0472">Membrane</keyword>
<dbReference type="KEGG" id="geh:HYN69_07065"/>
<dbReference type="RefSeq" id="WP_108435123.1">
    <property type="nucleotide sequence ID" value="NZ_CP028918.1"/>
</dbReference>